<dbReference type="SUPFAM" id="SSF51905">
    <property type="entry name" value="FAD/NAD(P)-binding domain"/>
    <property type="match status" value="1"/>
</dbReference>
<evidence type="ECO:0000313" key="10">
    <source>
        <dbReference type="Proteomes" id="UP000295783"/>
    </source>
</evidence>
<organism evidence="9 10">
    <name type="scientific">Dongia mobilis</name>
    <dbReference type="NCBI Taxonomy" id="578943"/>
    <lineage>
        <taxon>Bacteria</taxon>
        <taxon>Pseudomonadati</taxon>
        <taxon>Pseudomonadota</taxon>
        <taxon>Alphaproteobacteria</taxon>
        <taxon>Rhodospirillales</taxon>
        <taxon>Dongiaceae</taxon>
        <taxon>Dongia</taxon>
    </lineage>
</organism>
<keyword evidence="3 6" id="KW-0285">Flavoprotein</keyword>
<dbReference type="GO" id="GO:0050660">
    <property type="term" value="F:flavin adenine dinucleotide binding"/>
    <property type="evidence" value="ECO:0007669"/>
    <property type="project" value="InterPro"/>
</dbReference>
<feature type="domain" description="Glucose-methanol-choline oxidoreductase N-terminal" evidence="7">
    <location>
        <begin position="88"/>
        <end position="111"/>
    </location>
</feature>
<name>A0A4R6WIK3_9PROT</name>
<proteinExistence type="inferred from homology"/>
<feature type="domain" description="Glucose-methanol-choline oxidoreductase N-terminal" evidence="8">
    <location>
        <begin position="261"/>
        <end position="275"/>
    </location>
</feature>
<dbReference type="InterPro" id="IPR036188">
    <property type="entry name" value="FAD/NAD-bd_sf"/>
</dbReference>
<evidence type="ECO:0000256" key="6">
    <source>
        <dbReference type="RuleBase" id="RU003968"/>
    </source>
</evidence>
<dbReference type="Gene3D" id="3.50.50.60">
    <property type="entry name" value="FAD/NAD(P)-binding domain"/>
    <property type="match status" value="1"/>
</dbReference>
<evidence type="ECO:0000256" key="3">
    <source>
        <dbReference type="ARBA" id="ARBA00022630"/>
    </source>
</evidence>
<dbReference type="PROSITE" id="PS00623">
    <property type="entry name" value="GMC_OXRED_1"/>
    <property type="match status" value="1"/>
</dbReference>
<keyword evidence="4 5" id="KW-0274">FAD</keyword>
<evidence type="ECO:0000256" key="2">
    <source>
        <dbReference type="ARBA" id="ARBA00010790"/>
    </source>
</evidence>
<dbReference type="PANTHER" id="PTHR11552">
    <property type="entry name" value="GLUCOSE-METHANOL-CHOLINE GMC OXIDOREDUCTASE"/>
    <property type="match status" value="1"/>
</dbReference>
<evidence type="ECO:0000256" key="5">
    <source>
        <dbReference type="PIRSR" id="PIRSR000137-2"/>
    </source>
</evidence>
<dbReference type="Pfam" id="PF00732">
    <property type="entry name" value="GMC_oxred_N"/>
    <property type="match status" value="1"/>
</dbReference>
<dbReference type="AlphaFoldDB" id="A0A4R6WIK3"/>
<dbReference type="PROSITE" id="PS00624">
    <property type="entry name" value="GMC_OXRED_2"/>
    <property type="match status" value="1"/>
</dbReference>
<dbReference type="PANTHER" id="PTHR11552:SF147">
    <property type="entry name" value="CHOLINE DEHYDROGENASE, MITOCHONDRIAL"/>
    <property type="match status" value="1"/>
</dbReference>
<protein>
    <submittedName>
        <fullName evidence="9">Choline dehydrogenase</fullName>
    </submittedName>
</protein>
<dbReference type="InterPro" id="IPR000172">
    <property type="entry name" value="GMC_OxRdtase_N"/>
</dbReference>
<dbReference type="GO" id="GO:0016614">
    <property type="term" value="F:oxidoreductase activity, acting on CH-OH group of donors"/>
    <property type="evidence" value="ECO:0007669"/>
    <property type="project" value="InterPro"/>
</dbReference>
<reference evidence="9 10" key="1">
    <citation type="submission" date="2019-03" db="EMBL/GenBank/DDBJ databases">
        <title>Genomic Encyclopedia of Type Strains, Phase III (KMG-III): the genomes of soil and plant-associated and newly described type strains.</title>
        <authorList>
            <person name="Whitman W."/>
        </authorList>
    </citation>
    <scope>NUCLEOTIDE SEQUENCE [LARGE SCALE GENOMIC DNA]</scope>
    <source>
        <strain evidence="9 10">CGMCC 1.7660</strain>
    </source>
</reference>
<comment type="similarity">
    <text evidence="2 6">Belongs to the GMC oxidoreductase family.</text>
</comment>
<dbReference type="InterPro" id="IPR012132">
    <property type="entry name" value="GMC_OxRdtase"/>
</dbReference>
<dbReference type="PROSITE" id="PS51257">
    <property type="entry name" value="PROKAR_LIPOPROTEIN"/>
    <property type="match status" value="1"/>
</dbReference>
<dbReference type="RefSeq" id="WP_208109918.1">
    <property type="nucleotide sequence ID" value="NZ_SNYW01000013.1"/>
</dbReference>
<evidence type="ECO:0000256" key="1">
    <source>
        <dbReference type="ARBA" id="ARBA00001974"/>
    </source>
</evidence>
<feature type="binding site" evidence="5">
    <location>
        <position position="226"/>
    </location>
    <ligand>
        <name>FAD</name>
        <dbReference type="ChEBI" id="CHEBI:57692"/>
    </ligand>
</feature>
<evidence type="ECO:0000259" key="8">
    <source>
        <dbReference type="PROSITE" id="PS00624"/>
    </source>
</evidence>
<comment type="cofactor">
    <cofactor evidence="1 5">
        <name>FAD</name>
        <dbReference type="ChEBI" id="CHEBI:57692"/>
    </cofactor>
</comment>
<keyword evidence="10" id="KW-1185">Reference proteome</keyword>
<feature type="binding site" evidence="5">
    <location>
        <position position="90"/>
    </location>
    <ligand>
        <name>FAD</name>
        <dbReference type="ChEBI" id="CHEBI:57692"/>
    </ligand>
</feature>
<dbReference type="Proteomes" id="UP000295783">
    <property type="component" value="Unassembled WGS sequence"/>
</dbReference>
<evidence type="ECO:0000259" key="7">
    <source>
        <dbReference type="PROSITE" id="PS00623"/>
    </source>
</evidence>
<gene>
    <name evidence="9" type="ORF">A8950_3513</name>
</gene>
<dbReference type="EMBL" id="SNYW01000013">
    <property type="protein sequence ID" value="TDQ78459.1"/>
    <property type="molecule type" value="Genomic_DNA"/>
</dbReference>
<comment type="caution">
    <text evidence="9">The sequence shown here is derived from an EMBL/GenBank/DDBJ whole genome shotgun (WGS) entry which is preliminary data.</text>
</comment>
<evidence type="ECO:0000256" key="4">
    <source>
        <dbReference type="ARBA" id="ARBA00022827"/>
    </source>
</evidence>
<dbReference type="Gene3D" id="3.30.560.10">
    <property type="entry name" value="Glucose Oxidase, domain 3"/>
    <property type="match status" value="1"/>
</dbReference>
<dbReference type="Pfam" id="PF05199">
    <property type="entry name" value="GMC_oxred_C"/>
    <property type="match status" value="1"/>
</dbReference>
<evidence type="ECO:0000313" key="9">
    <source>
        <dbReference type="EMBL" id="TDQ78459.1"/>
    </source>
</evidence>
<sequence length="546" mass="58892">MPSKTDNMPDSDFIIIGGGSAGCILANRLTADGTSRVLLLEAGPSDRRFDIDVPVGYARTYFDPRVNWMYQSAPVPSLDNRVIYYPRGKVLGGSGSINAMVYARGQPGDFDDWAAAGNTGWGWSDVLPHFRAMEDHDFGASDLHGAGGPLHVTQIGRDAHPICRAFFAAAGELGFPHLRDLNGAELEGVGHYQINTRNGQRHSSAKAYLRPALSRANLAVETGALVLALVIEGNRVVGVRYRRDGVERVARAAREVILSAGAIGSPMLLMRSGIGPAAHLREMGIEVRLDSPAVGQHLQDHICYDHMFEAKVPTLNSSLGTLIGRGFAGLQYALLRRGPLSMSLNQAGGFVRSSPGRARPNIQLYFCPLAYEKTTPDSKQLMKVDPTPAFSLSVSPCRPLSRGHVKLTGPQPEAAPEIQPNLLAHPEDMKEMLEAVALLRRLAATRALSAVAARETKPGPEVASDAEFERYIRSYTYSIFHPAGTCRMGRDPRQSVVDARLRVHGIDGIRVIDAGIFPTIPSANLNAPTMMAAEKGAALILGERNG</sequence>
<dbReference type="InterPro" id="IPR007867">
    <property type="entry name" value="GMC_OxRtase_C"/>
</dbReference>
<feature type="binding site" evidence="5">
    <location>
        <begin position="98"/>
        <end position="101"/>
    </location>
    <ligand>
        <name>FAD</name>
        <dbReference type="ChEBI" id="CHEBI:57692"/>
    </ligand>
</feature>
<dbReference type="PIRSF" id="PIRSF000137">
    <property type="entry name" value="Alcohol_oxidase"/>
    <property type="match status" value="1"/>
</dbReference>
<accession>A0A4R6WIK3</accession>
<dbReference type="SUPFAM" id="SSF54373">
    <property type="entry name" value="FAD-linked reductases, C-terminal domain"/>
    <property type="match status" value="1"/>
</dbReference>